<evidence type="ECO:0000259" key="12">
    <source>
        <dbReference type="Pfam" id="PF07715"/>
    </source>
</evidence>
<dbReference type="PANTHER" id="PTHR47234">
    <property type="match status" value="1"/>
</dbReference>
<comment type="subcellular location">
    <subcellularLocation>
        <location evidence="1 8">Cell outer membrane</location>
        <topology evidence="1 8">Multi-pass membrane protein</topology>
    </subcellularLocation>
</comment>
<dbReference type="InterPro" id="IPR037066">
    <property type="entry name" value="Plug_dom_sf"/>
</dbReference>
<proteinExistence type="inferred from homology"/>
<dbReference type="Gene3D" id="2.170.130.10">
    <property type="entry name" value="TonB-dependent receptor, plug domain"/>
    <property type="match status" value="1"/>
</dbReference>
<feature type="domain" description="TonB-dependent receptor-like beta-barrel" evidence="11">
    <location>
        <begin position="405"/>
        <end position="884"/>
    </location>
</feature>
<evidence type="ECO:0000256" key="9">
    <source>
        <dbReference type="RuleBase" id="RU003357"/>
    </source>
</evidence>
<keyword evidence="4 8" id="KW-0812">Transmembrane</keyword>
<dbReference type="RefSeq" id="WP_370561721.1">
    <property type="nucleotide sequence ID" value="NZ_JBFWIB010000001.1"/>
</dbReference>
<dbReference type="EMBL" id="JBFWIC010000020">
    <property type="protein sequence ID" value="MEZ0475666.1"/>
    <property type="molecule type" value="Genomic_DNA"/>
</dbReference>
<evidence type="ECO:0000313" key="14">
    <source>
        <dbReference type="Proteomes" id="UP001566331"/>
    </source>
</evidence>
<keyword evidence="2 8" id="KW-0813">Transport</keyword>
<evidence type="ECO:0000313" key="13">
    <source>
        <dbReference type="EMBL" id="MEZ0475666.1"/>
    </source>
</evidence>
<evidence type="ECO:0000256" key="1">
    <source>
        <dbReference type="ARBA" id="ARBA00004571"/>
    </source>
</evidence>
<evidence type="ECO:0000259" key="11">
    <source>
        <dbReference type="Pfam" id="PF00593"/>
    </source>
</evidence>
<dbReference type="InterPro" id="IPR012910">
    <property type="entry name" value="Plug_dom"/>
</dbReference>
<keyword evidence="14" id="KW-1185">Reference proteome</keyword>
<keyword evidence="5 9" id="KW-0798">TonB box</keyword>
<evidence type="ECO:0000256" key="6">
    <source>
        <dbReference type="ARBA" id="ARBA00023136"/>
    </source>
</evidence>
<dbReference type="Pfam" id="PF00593">
    <property type="entry name" value="TonB_dep_Rec_b-barrel"/>
    <property type="match status" value="1"/>
</dbReference>
<organism evidence="13 14">
    <name type="scientific">Luteimonas salinilitoris</name>
    <dbReference type="NCBI Taxonomy" id="3237697"/>
    <lineage>
        <taxon>Bacteria</taxon>
        <taxon>Pseudomonadati</taxon>
        <taxon>Pseudomonadota</taxon>
        <taxon>Gammaproteobacteria</taxon>
        <taxon>Lysobacterales</taxon>
        <taxon>Lysobacteraceae</taxon>
        <taxon>Luteimonas</taxon>
    </lineage>
</organism>
<keyword evidence="3 8" id="KW-1134">Transmembrane beta strand</keyword>
<dbReference type="Proteomes" id="UP001566331">
    <property type="component" value="Unassembled WGS sequence"/>
</dbReference>
<evidence type="ECO:0000256" key="5">
    <source>
        <dbReference type="ARBA" id="ARBA00023077"/>
    </source>
</evidence>
<dbReference type="InterPro" id="IPR039426">
    <property type="entry name" value="TonB-dep_rcpt-like"/>
</dbReference>
<dbReference type="InterPro" id="IPR000531">
    <property type="entry name" value="Beta-barrel_TonB"/>
</dbReference>
<feature type="signal peptide" evidence="10">
    <location>
        <begin position="1"/>
        <end position="27"/>
    </location>
</feature>
<reference evidence="13 14" key="1">
    <citation type="submission" date="2024-07" db="EMBL/GenBank/DDBJ databases">
        <title>Luteimonas salilacus sp. nov., isolated from the shore soil of Salt Lake in Tibet of China.</title>
        <authorList>
            <person name="Zhang X."/>
            <person name="Li A."/>
        </authorList>
    </citation>
    <scope>NUCLEOTIDE SEQUENCE [LARGE SCALE GENOMIC DNA]</scope>
    <source>
        <strain evidence="13 14">B3-2-R+30</strain>
    </source>
</reference>
<comment type="similarity">
    <text evidence="8 9">Belongs to the TonB-dependent receptor family.</text>
</comment>
<name>A0ABV4HSC8_9GAMM</name>
<dbReference type="Gene3D" id="2.40.170.20">
    <property type="entry name" value="TonB-dependent receptor, beta-barrel domain"/>
    <property type="match status" value="1"/>
</dbReference>
<accession>A0ABV4HSC8</accession>
<keyword evidence="10" id="KW-0732">Signal</keyword>
<dbReference type="Pfam" id="PF07715">
    <property type="entry name" value="Plug"/>
    <property type="match status" value="1"/>
</dbReference>
<evidence type="ECO:0000256" key="2">
    <source>
        <dbReference type="ARBA" id="ARBA00022448"/>
    </source>
</evidence>
<keyword evidence="7 8" id="KW-0998">Cell outer membrane</keyword>
<comment type="caution">
    <text evidence="13">The sequence shown here is derived from an EMBL/GenBank/DDBJ whole genome shotgun (WGS) entry which is preliminary data.</text>
</comment>
<evidence type="ECO:0000256" key="4">
    <source>
        <dbReference type="ARBA" id="ARBA00022692"/>
    </source>
</evidence>
<sequence>MTHALCRAIRHSLLATALAGTAPAVLAQEPPATEPDATTLGRIEVTGSRILRTDTETASPVQLIQREDIDRSGERTLGEYLQTLTVDGSGSVPKSFGAGFASGASGISMRGLGAGSTLVLINGRRIAPYGLADDGQKVFTDLSIIPLEAVERVEVLKDGASSIYGSDAIAGVVNVILRRDFTGTVLTGSYGMSEEGDGDERKASVTWGTGDLAENGYNFFFSVEASKSDEIFARDRRGRKWIGTGDIRPWGYDIQDFGGITGFIPDGGTGTNSPVGNAEGPDGWASLDPSPESCALFSSVTPQDDPNGGCMWDTAQIRSLQPEQEYINFFSRGTFALSDTSEIYTEFGYGRKKSSFHNTPSGVSGAWASPEGGAINASSGEQATVIGAEHPDNPFGVDARLRYAAFDVGSRRNSVDNQFVRFLVGVRGYLGEWDYDVGYLHSETDLESERRGYLRYSAVQTVLTDPDSPVGWWRLGANAGENSQALYDFISPTIRANAETKLDAFDIKASRSLMDLPGGALGLAVGAEWRRQTAMLTPVTFTDQSEIIGLGYSAYDGDETVTAAYVELLAPVHDTLELSGALRMDDYRDGDTAFTPKFGVKWTPIDWIALRGTYAEGFRAPNPAETAGSSVGFATANDPVRCSIEPRPSNCPPGVAFINRPNPDLEPEESKSYTVGLVLQPTQTTTLTLDAWQIERENEITTRSLEEALRLGDFIRDDDEVPGFPGSGTLLAVFTNYINASATTVRGLDLDVRQSFDLGNAGTLALDLQWSRINSYERDSDGTVSQWAGTHGDCNVTNCIGTPKDRINFGATWDINDFSLSSVVNYRGEMDNVFEESDERCASTFADGSDAPGDCEIPSFYTVDLSGSWRATEAFELFGSVQNVTDRVAPLDPTTYGALNYNPLDFSGAMGRYFTLGMRYTFL</sequence>
<keyword evidence="6 8" id="KW-0472">Membrane</keyword>
<feature type="chain" id="PRO_5045060722" evidence="10">
    <location>
        <begin position="28"/>
        <end position="923"/>
    </location>
</feature>
<evidence type="ECO:0000256" key="3">
    <source>
        <dbReference type="ARBA" id="ARBA00022452"/>
    </source>
</evidence>
<dbReference type="SUPFAM" id="SSF56935">
    <property type="entry name" value="Porins"/>
    <property type="match status" value="1"/>
</dbReference>
<feature type="domain" description="TonB-dependent receptor plug" evidence="12">
    <location>
        <begin position="55"/>
        <end position="172"/>
    </location>
</feature>
<evidence type="ECO:0000256" key="8">
    <source>
        <dbReference type="PROSITE-ProRule" id="PRU01360"/>
    </source>
</evidence>
<dbReference type="InterPro" id="IPR036942">
    <property type="entry name" value="Beta-barrel_TonB_sf"/>
</dbReference>
<dbReference type="PROSITE" id="PS52016">
    <property type="entry name" value="TONB_DEPENDENT_REC_3"/>
    <property type="match status" value="1"/>
</dbReference>
<protein>
    <submittedName>
        <fullName evidence="13">TonB-dependent receptor</fullName>
    </submittedName>
</protein>
<evidence type="ECO:0000256" key="7">
    <source>
        <dbReference type="ARBA" id="ARBA00023237"/>
    </source>
</evidence>
<dbReference type="CDD" id="cd01347">
    <property type="entry name" value="ligand_gated_channel"/>
    <property type="match status" value="1"/>
</dbReference>
<gene>
    <name evidence="13" type="ORF">AB6713_13755</name>
</gene>
<keyword evidence="13" id="KW-0675">Receptor</keyword>
<dbReference type="PANTHER" id="PTHR47234:SF2">
    <property type="entry name" value="TONB-DEPENDENT RECEPTOR"/>
    <property type="match status" value="1"/>
</dbReference>
<evidence type="ECO:0000256" key="10">
    <source>
        <dbReference type="SAM" id="SignalP"/>
    </source>
</evidence>